<comment type="similarity">
    <text evidence="2 10">Belongs to the ammonia transporter channel (TC 1.A.11.2) family.</text>
</comment>
<keyword evidence="4" id="KW-1003">Cell membrane</keyword>
<feature type="transmembrane region" description="Helical" evidence="10">
    <location>
        <begin position="44"/>
        <end position="64"/>
    </location>
</feature>
<proteinExistence type="inferred from homology"/>
<dbReference type="NCBIfam" id="TIGR00836">
    <property type="entry name" value="amt"/>
    <property type="match status" value="1"/>
</dbReference>
<feature type="transmembrane region" description="Helical" evidence="10">
    <location>
        <begin position="101"/>
        <end position="121"/>
    </location>
</feature>
<feature type="transmembrane region" description="Helical" evidence="10">
    <location>
        <begin position="198"/>
        <end position="216"/>
    </location>
</feature>
<organism evidence="12 13">
    <name type="scientific">Clostridium colicanis DSM 13634</name>
    <dbReference type="NCBI Taxonomy" id="1121305"/>
    <lineage>
        <taxon>Bacteria</taxon>
        <taxon>Bacillati</taxon>
        <taxon>Bacillota</taxon>
        <taxon>Clostridia</taxon>
        <taxon>Eubacteriales</taxon>
        <taxon>Clostridiaceae</taxon>
        <taxon>Clostridium</taxon>
    </lineage>
</organism>
<name>A0A151AKF0_9CLOT</name>
<dbReference type="AlphaFoldDB" id="A0A151AKF0"/>
<protein>
    <recommendedName>
        <fullName evidence="9 10">Ammonium transporter</fullName>
    </recommendedName>
</protein>
<keyword evidence="8 10" id="KW-0924">Ammonia transport</keyword>
<feature type="transmembrane region" description="Helical" evidence="10">
    <location>
        <begin position="169"/>
        <end position="186"/>
    </location>
</feature>
<dbReference type="GO" id="GO:0008519">
    <property type="term" value="F:ammonium channel activity"/>
    <property type="evidence" value="ECO:0007669"/>
    <property type="project" value="InterPro"/>
</dbReference>
<evidence type="ECO:0000256" key="5">
    <source>
        <dbReference type="ARBA" id="ARBA00022692"/>
    </source>
</evidence>
<evidence type="ECO:0000256" key="1">
    <source>
        <dbReference type="ARBA" id="ARBA00004651"/>
    </source>
</evidence>
<feature type="transmembrane region" description="Helical" evidence="10">
    <location>
        <begin position="12"/>
        <end position="32"/>
    </location>
</feature>
<feature type="transmembrane region" description="Helical" evidence="10">
    <location>
        <begin position="128"/>
        <end position="149"/>
    </location>
</feature>
<dbReference type="GO" id="GO:0005886">
    <property type="term" value="C:plasma membrane"/>
    <property type="evidence" value="ECO:0007669"/>
    <property type="project" value="UniProtKB-SubCell"/>
</dbReference>
<keyword evidence="3 10" id="KW-0813">Transport</keyword>
<keyword evidence="7 10" id="KW-0472">Membrane</keyword>
<feature type="domain" description="Ammonium transporter AmtB-like" evidence="11">
    <location>
        <begin position="11"/>
        <end position="406"/>
    </location>
</feature>
<dbReference type="Pfam" id="PF00909">
    <property type="entry name" value="Ammonium_transp"/>
    <property type="match status" value="1"/>
</dbReference>
<evidence type="ECO:0000256" key="4">
    <source>
        <dbReference type="ARBA" id="ARBA00022475"/>
    </source>
</evidence>
<evidence type="ECO:0000256" key="9">
    <source>
        <dbReference type="ARBA" id="ARBA00050025"/>
    </source>
</evidence>
<evidence type="ECO:0000256" key="10">
    <source>
        <dbReference type="RuleBase" id="RU362002"/>
    </source>
</evidence>
<evidence type="ECO:0000259" key="11">
    <source>
        <dbReference type="Pfam" id="PF00909"/>
    </source>
</evidence>
<accession>A0A151AKF0</accession>
<evidence type="ECO:0000313" key="13">
    <source>
        <dbReference type="Proteomes" id="UP000075374"/>
    </source>
</evidence>
<dbReference type="PANTHER" id="PTHR43029:SF10">
    <property type="entry name" value="AMMONIUM TRANSPORTER MEP2"/>
    <property type="match status" value="1"/>
</dbReference>
<feature type="transmembrane region" description="Helical" evidence="10">
    <location>
        <begin position="285"/>
        <end position="303"/>
    </location>
</feature>
<dbReference type="Gene3D" id="1.10.3430.10">
    <property type="entry name" value="Ammonium transporter AmtB like domains"/>
    <property type="match status" value="1"/>
</dbReference>
<keyword evidence="5 10" id="KW-0812">Transmembrane</keyword>
<dbReference type="InterPro" id="IPR029020">
    <property type="entry name" value="Ammonium/urea_transptr"/>
</dbReference>
<comment type="subcellular location">
    <subcellularLocation>
        <location evidence="1 10">Cell membrane</location>
        <topology evidence="1 10">Multi-pass membrane protein</topology>
    </subcellularLocation>
</comment>
<reference evidence="12 13" key="1">
    <citation type="submission" date="2016-02" db="EMBL/GenBank/DDBJ databases">
        <title>Genome sequence of Clostridium colicanis DSM 13634.</title>
        <authorList>
            <person name="Poehlein A."/>
            <person name="Daniel R."/>
        </authorList>
    </citation>
    <scope>NUCLEOTIDE SEQUENCE [LARGE SCALE GENOMIC DNA]</scope>
    <source>
        <strain evidence="12 13">DSM 13634</strain>
    </source>
</reference>
<keyword evidence="13" id="KW-1185">Reference proteome</keyword>
<keyword evidence="6 10" id="KW-1133">Transmembrane helix</keyword>
<evidence type="ECO:0000256" key="7">
    <source>
        <dbReference type="ARBA" id="ARBA00023136"/>
    </source>
</evidence>
<dbReference type="PATRIC" id="fig|1121305.3.peg.2252"/>
<comment type="caution">
    <text evidence="12">The sequence shown here is derived from an EMBL/GenBank/DDBJ whole genome shotgun (WGS) entry which is preliminary data.</text>
</comment>
<dbReference type="RefSeq" id="WP_061859045.1">
    <property type="nucleotide sequence ID" value="NZ_LTBB01000013.1"/>
</dbReference>
<evidence type="ECO:0000256" key="6">
    <source>
        <dbReference type="ARBA" id="ARBA00022989"/>
    </source>
</evidence>
<dbReference type="PROSITE" id="PS01219">
    <property type="entry name" value="AMMONIUM_TRANSP"/>
    <property type="match status" value="1"/>
</dbReference>
<dbReference type="PANTHER" id="PTHR43029">
    <property type="entry name" value="AMMONIUM TRANSPORTER MEP2"/>
    <property type="match status" value="1"/>
</dbReference>
<feature type="transmembrane region" description="Helical" evidence="10">
    <location>
        <begin position="315"/>
        <end position="334"/>
    </location>
</feature>
<dbReference type="InterPro" id="IPR018047">
    <property type="entry name" value="Ammonium_transpt_CS"/>
</dbReference>
<gene>
    <name evidence="12" type="primary">nrgA</name>
    <name evidence="12" type="ORF">CLCOL_22480</name>
</gene>
<evidence type="ECO:0000313" key="12">
    <source>
        <dbReference type="EMBL" id="KYH28114.1"/>
    </source>
</evidence>
<dbReference type="InterPro" id="IPR024041">
    <property type="entry name" value="NH4_transpt_AmtB-like_dom"/>
</dbReference>
<dbReference type="SUPFAM" id="SSF111352">
    <property type="entry name" value="Ammonium transporter"/>
    <property type="match status" value="1"/>
</dbReference>
<dbReference type="FunFam" id="1.10.3430.10:FF:000007">
    <property type="entry name" value="Ammonium transporter"/>
    <property type="match status" value="1"/>
</dbReference>
<sequence>MNLVNKTDTIFMIFAAALVFLMTPGLALFYGGMVRRKNILSTTMHSYAAIALISIQWILIGYTLCFGTDIGGLIGDFRWLGLKGVNFIPNAAYASNIPQQIFMLFQLMFAIITPALISGAIAERMRFLPFVIFILLWTTFVYDPLAHWVWGAGGWIRNLGALDFAGGNVIHISSGISGLVLAIVLGKRKKSGEAAPSNLPMTMLGAGILWFGWIGFNAGSALGVNDIALNAFITTNTSAASGAIGWSLCELFTKKKVTSLGVASGAIAGLVSITPGAGFVSPLSAMLIGLIGGIICFFAVTVMKNRFRYDDALDAFGCHGIGGIWGGIATGIFASKAVNPDGANGLILGNFKLLEVQLISIIATVIFAAIMTFVIIKFISKFIDIRVTEEAEETGLDMSEHSEEAYGDIAV</sequence>
<dbReference type="EMBL" id="LTBB01000013">
    <property type="protein sequence ID" value="KYH28114.1"/>
    <property type="molecule type" value="Genomic_DNA"/>
</dbReference>
<feature type="transmembrane region" description="Helical" evidence="10">
    <location>
        <begin position="228"/>
        <end position="248"/>
    </location>
</feature>
<feature type="transmembrane region" description="Helical" evidence="10">
    <location>
        <begin position="354"/>
        <end position="376"/>
    </location>
</feature>
<dbReference type="Proteomes" id="UP000075374">
    <property type="component" value="Unassembled WGS sequence"/>
</dbReference>
<evidence type="ECO:0000256" key="8">
    <source>
        <dbReference type="ARBA" id="ARBA00023177"/>
    </source>
</evidence>
<evidence type="ECO:0000256" key="2">
    <source>
        <dbReference type="ARBA" id="ARBA00005887"/>
    </source>
</evidence>
<feature type="transmembrane region" description="Helical" evidence="10">
    <location>
        <begin position="260"/>
        <end position="279"/>
    </location>
</feature>
<dbReference type="STRING" id="1121305.CLCOL_22480"/>
<evidence type="ECO:0000256" key="3">
    <source>
        <dbReference type="ARBA" id="ARBA00022448"/>
    </source>
</evidence>
<dbReference type="InterPro" id="IPR001905">
    <property type="entry name" value="Ammonium_transpt"/>
</dbReference>